<dbReference type="AlphaFoldDB" id="A0A1Z1WBG6"/>
<evidence type="ECO:0000313" key="11">
    <source>
        <dbReference type="EMBL" id="ARX83783.1"/>
    </source>
</evidence>
<dbReference type="GO" id="GO:0008982">
    <property type="term" value="F:protein-N(PI)-phosphohistidine-sugar phosphotransferase activity"/>
    <property type="evidence" value="ECO:0007669"/>
    <property type="project" value="InterPro"/>
</dbReference>
<dbReference type="OrthoDB" id="9797715at2"/>
<gene>
    <name evidence="11" type="ORF">SMD44_03212</name>
</gene>
<dbReference type="InterPro" id="IPR013013">
    <property type="entry name" value="PTS_EIIC_1"/>
</dbReference>
<protein>
    <submittedName>
        <fullName evidence="11">PTS lactose transporter subunit IIC</fullName>
    </submittedName>
</protein>
<keyword evidence="7 9" id="KW-1133">Transmembrane helix</keyword>
<keyword evidence="3" id="KW-1003">Cell membrane</keyword>
<accession>A0A1Z1WBG6</accession>
<evidence type="ECO:0000256" key="1">
    <source>
        <dbReference type="ARBA" id="ARBA00004651"/>
    </source>
</evidence>
<dbReference type="InterPro" id="IPR003352">
    <property type="entry name" value="PTS_EIIC"/>
</dbReference>
<dbReference type="Proteomes" id="UP000195880">
    <property type="component" value="Chromosome"/>
</dbReference>
<evidence type="ECO:0000256" key="6">
    <source>
        <dbReference type="ARBA" id="ARBA00022692"/>
    </source>
</evidence>
<keyword evidence="4" id="KW-0762">Sugar transport</keyword>
<feature type="transmembrane region" description="Helical" evidence="9">
    <location>
        <begin position="96"/>
        <end position="116"/>
    </location>
</feature>
<dbReference type="InterPro" id="IPR050429">
    <property type="entry name" value="PTS_Glucose_EIICBA"/>
</dbReference>
<keyword evidence="12" id="KW-1185">Reference proteome</keyword>
<evidence type="ECO:0000256" key="7">
    <source>
        <dbReference type="ARBA" id="ARBA00022989"/>
    </source>
</evidence>
<keyword evidence="2" id="KW-0813">Transport</keyword>
<dbReference type="PANTHER" id="PTHR30009:SF4">
    <property type="entry name" value="PTS SYSTEM N-ACETYLGLUCOSAMINE-SPECIFIC EIICBA COMPONENT"/>
    <property type="match status" value="1"/>
</dbReference>
<feature type="transmembrane region" description="Helical" evidence="9">
    <location>
        <begin position="320"/>
        <end position="347"/>
    </location>
</feature>
<evidence type="ECO:0000259" key="10">
    <source>
        <dbReference type="PROSITE" id="PS51103"/>
    </source>
</evidence>
<reference evidence="11 12" key="1">
    <citation type="submission" date="2017-05" db="EMBL/GenBank/DDBJ databases">
        <title>Streptomyces alboflavus Genome sequencing and assembly.</title>
        <authorList>
            <person name="Wang Y."/>
            <person name="Du B."/>
            <person name="Ding Y."/>
            <person name="Liu H."/>
            <person name="Hou Q."/>
            <person name="Liu K."/>
            <person name="Wang C."/>
            <person name="Yao L."/>
        </authorList>
    </citation>
    <scope>NUCLEOTIDE SEQUENCE [LARGE SCALE GENOMIC DNA]</scope>
    <source>
        <strain evidence="11 12">MDJK44</strain>
    </source>
</reference>
<keyword evidence="5" id="KW-0598">Phosphotransferase system</keyword>
<evidence type="ECO:0000256" key="5">
    <source>
        <dbReference type="ARBA" id="ARBA00022683"/>
    </source>
</evidence>
<dbReference type="GO" id="GO:0015764">
    <property type="term" value="P:N-acetylglucosamine transport"/>
    <property type="evidence" value="ECO:0007669"/>
    <property type="project" value="TreeGrafter"/>
</dbReference>
<evidence type="ECO:0000256" key="3">
    <source>
        <dbReference type="ARBA" id="ARBA00022475"/>
    </source>
</evidence>
<evidence type="ECO:0000256" key="9">
    <source>
        <dbReference type="SAM" id="Phobius"/>
    </source>
</evidence>
<feature type="transmembrane region" description="Helical" evidence="9">
    <location>
        <begin position="136"/>
        <end position="153"/>
    </location>
</feature>
<name>A0A1Z1WBG6_9ACTN</name>
<keyword evidence="6 9" id="KW-0812">Transmembrane</keyword>
<keyword evidence="8 9" id="KW-0472">Membrane</keyword>
<comment type="subcellular location">
    <subcellularLocation>
        <location evidence="1">Cell membrane</location>
        <topology evidence="1">Multi-pass membrane protein</topology>
    </subcellularLocation>
</comment>
<feature type="domain" description="PTS EIIC type-1" evidence="10">
    <location>
        <begin position="16"/>
        <end position="406"/>
    </location>
</feature>
<dbReference type="KEGG" id="salf:SMD44_03212"/>
<sequence length="416" mass="44445">MSTATAKAAPAKKRGSSVLQGLQKVGRSLQLPIAVLPAAGILLRLGQPDVFGADGLGWGKVATVFATAGDAVFANMPLLFCIGVAIGFAKKADGSTALAALVGFLVYKNVLTAFPVTEAKITKGADVAATYNDPKVFGGIIMGLISAVVWQRFHRTKLVDWLGFFNGRRLVPILMAFIGTALGVVFGLAWGPVGDAITNFGEWMTDLGSVGAGIFGVVNRALLPVGMHQFVNTVAWQEIGSFTDSAGAVWHGDIQRFMHGDPTAGQFMSGFFPIMMFALPAVALAITHTARPERRKVVGGMMMSLALTSFVTGITEPIEFAFMFIAPVLYVIHAILTAVAMTVTWALGVHHGFTFSAGAIDYVLNWKFAEKPWLIIPIGLAFAAVYYVVFRFAIVKFNIPTPGREPEEEIEDLTKA</sequence>
<dbReference type="GO" id="GO:0009401">
    <property type="term" value="P:phosphoenolpyruvate-dependent sugar phosphotransferase system"/>
    <property type="evidence" value="ECO:0007669"/>
    <property type="project" value="UniProtKB-KW"/>
</dbReference>
<feature type="transmembrane region" description="Helical" evidence="9">
    <location>
        <begin position="173"/>
        <end position="193"/>
    </location>
</feature>
<evidence type="ECO:0000313" key="12">
    <source>
        <dbReference type="Proteomes" id="UP000195880"/>
    </source>
</evidence>
<feature type="transmembrane region" description="Helical" evidence="9">
    <location>
        <begin position="267"/>
        <end position="285"/>
    </location>
</feature>
<dbReference type="RefSeq" id="WP_030358335.1">
    <property type="nucleotide sequence ID" value="NZ_CP021748.1"/>
</dbReference>
<organism evidence="11 12">
    <name type="scientific">Streptomyces alboflavus</name>
    <dbReference type="NCBI Taxonomy" id="67267"/>
    <lineage>
        <taxon>Bacteria</taxon>
        <taxon>Bacillati</taxon>
        <taxon>Actinomycetota</taxon>
        <taxon>Actinomycetes</taxon>
        <taxon>Kitasatosporales</taxon>
        <taxon>Streptomycetaceae</taxon>
        <taxon>Streptomyces</taxon>
    </lineage>
</organism>
<feature type="transmembrane region" description="Helical" evidence="9">
    <location>
        <begin position="71"/>
        <end position="89"/>
    </location>
</feature>
<dbReference type="GO" id="GO:0005886">
    <property type="term" value="C:plasma membrane"/>
    <property type="evidence" value="ECO:0007669"/>
    <property type="project" value="UniProtKB-SubCell"/>
</dbReference>
<dbReference type="eggNOG" id="COG1263">
    <property type="taxonomic scope" value="Bacteria"/>
</dbReference>
<evidence type="ECO:0000256" key="2">
    <source>
        <dbReference type="ARBA" id="ARBA00022448"/>
    </source>
</evidence>
<dbReference type="PROSITE" id="PS51103">
    <property type="entry name" value="PTS_EIIC_TYPE_1"/>
    <property type="match status" value="1"/>
</dbReference>
<dbReference type="STRING" id="67267.GCA_000716675_01299"/>
<dbReference type="EMBL" id="CP021748">
    <property type="protein sequence ID" value="ARX83783.1"/>
    <property type="molecule type" value="Genomic_DNA"/>
</dbReference>
<feature type="transmembrane region" description="Helical" evidence="9">
    <location>
        <begin position="373"/>
        <end position="394"/>
    </location>
</feature>
<proteinExistence type="predicted"/>
<dbReference type="GO" id="GO:0090563">
    <property type="term" value="F:protein-phosphocysteine-sugar phosphotransferase activity"/>
    <property type="evidence" value="ECO:0007669"/>
    <property type="project" value="TreeGrafter"/>
</dbReference>
<evidence type="ECO:0000256" key="4">
    <source>
        <dbReference type="ARBA" id="ARBA00022597"/>
    </source>
</evidence>
<evidence type="ECO:0000256" key="8">
    <source>
        <dbReference type="ARBA" id="ARBA00023136"/>
    </source>
</evidence>
<dbReference type="Pfam" id="PF02378">
    <property type="entry name" value="PTS_EIIC"/>
    <property type="match status" value="1"/>
</dbReference>
<dbReference type="PANTHER" id="PTHR30009">
    <property type="entry name" value="CYTOCHROME C-TYPE SYNTHESIS PROTEIN AND PTS TRANSMEMBRANE COMPONENT"/>
    <property type="match status" value="1"/>
</dbReference>